<evidence type="ECO:0000313" key="1">
    <source>
        <dbReference type="EMBL" id="MCP1170437.1"/>
    </source>
</evidence>
<dbReference type="RefSeq" id="WP_370363061.1">
    <property type="nucleotide sequence ID" value="NZ_JAMYXC010000299.1"/>
</dbReference>
<keyword evidence="2" id="KW-1185">Reference proteome</keyword>
<proteinExistence type="predicted"/>
<protein>
    <submittedName>
        <fullName evidence="1">Uncharacterized protein</fullName>
    </submittedName>
</protein>
<dbReference type="EMBL" id="JAMYXC010000299">
    <property type="protein sequence ID" value="MCP1170437.1"/>
    <property type="molecule type" value="Genomic_DNA"/>
</dbReference>
<comment type="caution">
    <text evidence="1">The sequence shown here is derived from an EMBL/GenBank/DDBJ whole genome shotgun (WGS) entry which is preliminary data.</text>
</comment>
<evidence type="ECO:0000313" key="2">
    <source>
        <dbReference type="Proteomes" id="UP001139477"/>
    </source>
</evidence>
<reference evidence="1" key="1">
    <citation type="submission" date="2022-06" db="EMBL/GenBank/DDBJ databases">
        <title>Limimaricola sediminis sp. nov., isolated from an intertidal sediment.</title>
        <authorList>
            <person name="Shao X."/>
        </authorList>
    </citation>
    <scope>NUCLEOTIDE SEQUENCE</scope>
    <source>
        <strain evidence="1">ASW11-118</strain>
    </source>
</reference>
<accession>A0A9X2FR98</accession>
<dbReference type="AlphaFoldDB" id="A0A9X2FR98"/>
<sequence>MGSGFIIGGLWGLIVSAGALAIASLMGEPPRVPQAGSGVVQQAPDEVLGETVTRVVPQAEPDPETLAEPATGP</sequence>
<name>A0A9X2FR98_9RHOB</name>
<gene>
    <name evidence="1" type="ORF">NHG85_18190</name>
</gene>
<dbReference type="Proteomes" id="UP001139477">
    <property type="component" value="Unassembled WGS sequence"/>
</dbReference>
<organism evidence="1 2">
    <name type="scientific">Limimaricola litoreus</name>
    <dbReference type="NCBI Taxonomy" id="2955316"/>
    <lineage>
        <taxon>Bacteria</taxon>
        <taxon>Pseudomonadati</taxon>
        <taxon>Pseudomonadota</taxon>
        <taxon>Alphaproteobacteria</taxon>
        <taxon>Rhodobacterales</taxon>
        <taxon>Paracoccaceae</taxon>
        <taxon>Limimaricola</taxon>
    </lineage>
</organism>
<feature type="non-terminal residue" evidence="1">
    <location>
        <position position="73"/>
    </location>
</feature>